<evidence type="ECO:0000256" key="4">
    <source>
        <dbReference type="ARBA" id="ARBA00022729"/>
    </source>
</evidence>
<name>A0A327ZG31_9ACTN</name>
<dbReference type="Pfam" id="PF01497">
    <property type="entry name" value="Peripla_BP_2"/>
    <property type="match status" value="1"/>
</dbReference>
<dbReference type="Gene3D" id="3.40.50.1980">
    <property type="entry name" value="Nitrogenase molybdenum iron protein domain"/>
    <property type="match status" value="2"/>
</dbReference>
<dbReference type="PROSITE" id="PS50983">
    <property type="entry name" value="FE_B12_PBP"/>
    <property type="match status" value="1"/>
</dbReference>
<keyword evidence="4 5" id="KW-0732">Signal</keyword>
<dbReference type="PANTHER" id="PTHR30532">
    <property type="entry name" value="IRON III DICITRATE-BINDING PERIPLASMIC PROTEIN"/>
    <property type="match status" value="1"/>
</dbReference>
<protein>
    <submittedName>
        <fullName evidence="7">Iron complex transport system substrate-binding protein</fullName>
    </submittedName>
</protein>
<keyword evidence="8" id="KW-1185">Reference proteome</keyword>
<comment type="similarity">
    <text evidence="2">Belongs to the bacterial solute-binding protein 8 family.</text>
</comment>
<accession>A0A327ZG31</accession>
<dbReference type="RefSeq" id="WP_111650320.1">
    <property type="nucleotide sequence ID" value="NZ_JACHWI010000007.1"/>
</dbReference>
<dbReference type="InterPro" id="IPR051313">
    <property type="entry name" value="Bact_iron-sidero_bind"/>
</dbReference>
<dbReference type="EMBL" id="QLMJ01000008">
    <property type="protein sequence ID" value="RAK36484.1"/>
    <property type="molecule type" value="Genomic_DNA"/>
</dbReference>
<reference evidence="7 8" key="1">
    <citation type="submission" date="2018-06" db="EMBL/GenBank/DDBJ databases">
        <title>Genomic Encyclopedia of Type Strains, Phase III (KMG-III): the genomes of soil and plant-associated and newly described type strains.</title>
        <authorList>
            <person name="Whitman W."/>
        </authorList>
    </citation>
    <scope>NUCLEOTIDE SEQUENCE [LARGE SCALE GENOMIC DNA]</scope>
    <source>
        <strain evidence="7 8">CGMCC 4.7090</strain>
    </source>
</reference>
<dbReference type="PANTHER" id="PTHR30532:SF1">
    <property type="entry name" value="IRON(3+)-HYDROXAMATE-BINDING PROTEIN FHUD"/>
    <property type="match status" value="1"/>
</dbReference>
<dbReference type="GO" id="GO:0030288">
    <property type="term" value="C:outer membrane-bounded periplasmic space"/>
    <property type="evidence" value="ECO:0007669"/>
    <property type="project" value="TreeGrafter"/>
</dbReference>
<evidence type="ECO:0000313" key="7">
    <source>
        <dbReference type="EMBL" id="RAK36484.1"/>
    </source>
</evidence>
<comment type="subcellular location">
    <subcellularLocation>
        <location evidence="1">Cell envelope</location>
    </subcellularLocation>
</comment>
<feature type="signal peptide" evidence="5">
    <location>
        <begin position="1"/>
        <end position="28"/>
    </location>
</feature>
<organism evidence="7 8">
    <name type="scientific">Actinoplanes lutulentus</name>
    <dbReference type="NCBI Taxonomy" id="1287878"/>
    <lineage>
        <taxon>Bacteria</taxon>
        <taxon>Bacillati</taxon>
        <taxon>Actinomycetota</taxon>
        <taxon>Actinomycetes</taxon>
        <taxon>Micromonosporales</taxon>
        <taxon>Micromonosporaceae</taxon>
        <taxon>Actinoplanes</taxon>
    </lineage>
</organism>
<gene>
    <name evidence="7" type="ORF">B0I29_10873</name>
</gene>
<feature type="domain" description="Fe/B12 periplasmic-binding" evidence="6">
    <location>
        <begin position="62"/>
        <end position="331"/>
    </location>
</feature>
<dbReference type="Proteomes" id="UP000249341">
    <property type="component" value="Unassembled WGS sequence"/>
</dbReference>
<evidence type="ECO:0000313" key="8">
    <source>
        <dbReference type="Proteomes" id="UP000249341"/>
    </source>
</evidence>
<sequence>MTTTPWVRRNKALSAALLSAALVLTGCGSDDKDTGSTAAPAATTRTITAGNGTVTIPADPQRVVALGNTSQPFIDIGGKPIGVTELSASELDPIPADQKATYEAATRLGADTAEIDLEKLAGLKPDLILVQVPDAEFEGIKKQLETIAPTVFWGLDTEWKAFADALAEAGNLTDSLSTQKVAFQGKVAKIKETYPQIIADTKFVAVDRWDNSDPGTFVITDFGCIEIAADDIGLNSPKAAAGADPLGWADLPFEQIAGLSKYDAILYPVDAAGQPKKAFATVTESNTWKALPTVTSGRALGVFCPGNNSYGPVLQYLDSLDTALASLAAKE</sequence>
<dbReference type="OrthoDB" id="1846031at2"/>
<evidence type="ECO:0000256" key="1">
    <source>
        <dbReference type="ARBA" id="ARBA00004196"/>
    </source>
</evidence>
<keyword evidence="3" id="KW-0813">Transport</keyword>
<comment type="caution">
    <text evidence="7">The sequence shown here is derived from an EMBL/GenBank/DDBJ whole genome shotgun (WGS) entry which is preliminary data.</text>
</comment>
<dbReference type="InterPro" id="IPR002491">
    <property type="entry name" value="ABC_transptr_periplasmic_BD"/>
</dbReference>
<proteinExistence type="inferred from homology"/>
<dbReference type="AlphaFoldDB" id="A0A327ZG31"/>
<dbReference type="GO" id="GO:1901678">
    <property type="term" value="P:iron coordination entity transport"/>
    <property type="evidence" value="ECO:0007669"/>
    <property type="project" value="UniProtKB-ARBA"/>
</dbReference>
<evidence type="ECO:0000259" key="6">
    <source>
        <dbReference type="PROSITE" id="PS50983"/>
    </source>
</evidence>
<evidence type="ECO:0000256" key="5">
    <source>
        <dbReference type="SAM" id="SignalP"/>
    </source>
</evidence>
<evidence type="ECO:0000256" key="3">
    <source>
        <dbReference type="ARBA" id="ARBA00022448"/>
    </source>
</evidence>
<dbReference type="SUPFAM" id="SSF53807">
    <property type="entry name" value="Helical backbone' metal receptor"/>
    <property type="match status" value="1"/>
</dbReference>
<feature type="chain" id="PRO_5039516155" evidence="5">
    <location>
        <begin position="29"/>
        <end position="331"/>
    </location>
</feature>
<evidence type="ECO:0000256" key="2">
    <source>
        <dbReference type="ARBA" id="ARBA00008814"/>
    </source>
</evidence>